<dbReference type="SMART" id="SM00355">
    <property type="entry name" value="ZnF_C2H2"/>
    <property type="match status" value="4"/>
</dbReference>
<sequence>MACAVATPVPEPSGDFPAWLEAQGVNAEVARAMDSELGIRDYGVLRACVGDGLVRAELLATARDRLPFGFYAVLRQVVKALRGAEPHDGSGIPRWDAAAAASAPGDVTLGGLVEVLLALLSGLSRELLLSARRLGNGDDRKRRVDSSLSAARVTSEDEPAEMDQFEQNGESEETLIPASDDTNSTITADQIKLEPLQGMISNSVTPLLFPQALEQGSGEMALNELHDKMGVTSASVADDSMVQIKTEAPEAEEALVSTHGDVHLSDRAKCEETGARDSVAIPALEQLDEETVEPSSGFIIRLVMPMQVGSQVVTSSSPHDGTTQGLSAGSHVSRTVPPTTATITPPVTTAVTAMTGSGIRIDRCFAEMKPDMQEQSAQPRASIIAQQPAAPTRGNKLYFCNLCGQGFTQNAMLNVHLHKHTCEKLYICAMCGRGFSSSTNLNIHERTHTGEKPYRCGVCGQAFTQPNSLKRHQRMHTGEKPYRCGVCGQAFTSKPNMIYHQGKHLS</sequence>
<feature type="region of interest" description="Disordered" evidence="7">
    <location>
        <begin position="138"/>
        <end position="182"/>
    </location>
</feature>
<evidence type="ECO:0000256" key="3">
    <source>
        <dbReference type="ARBA" id="ARBA00022771"/>
    </source>
</evidence>
<feature type="domain" description="C2H2-type" evidence="8">
    <location>
        <begin position="426"/>
        <end position="453"/>
    </location>
</feature>
<evidence type="ECO:0000256" key="1">
    <source>
        <dbReference type="ARBA" id="ARBA00022723"/>
    </source>
</evidence>
<dbReference type="InterPro" id="IPR036236">
    <property type="entry name" value="Znf_C2H2_sf"/>
</dbReference>
<dbReference type="GO" id="GO:0042800">
    <property type="term" value="F:histone H3K4 methyltransferase activity"/>
    <property type="evidence" value="ECO:0007669"/>
    <property type="project" value="TreeGrafter"/>
</dbReference>
<feature type="compositionally biased region" description="Polar residues" evidence="7">
    <location>
        <begin position="312"/>
        <end position="333"/>
    </location>
</feature>
<feature type="domain" description="C2H2-type" evidence="8">
    <location>
        <begin position="454"/>
        <end position="481"/>
    </location>
</feature>
<dbReference type="GO" id="GO:0046975">
    <property type="term" value="F:histone H3K36 methyltransferase activity"/>
    <property type="evidence" value="ECO:0007669"/>
    <property type="project" value="TreeGrafter"/>
</dbReference>
<name>A0AAJ7T3F5_PETMA</name>
<evidence type="ECO:0000259" key="8">
    <source>
        <dbReference type="PROSITE" id="PS50157"/>
    </source>
</evidence>
<feature type="compositionally biased region" description="Acidic residues" evidence="7">
    <location>
        <begin position="156"/>
        <end position="173"/>
    </location>
</feature>
<dbReference type="PROSITE" id="PS00028">
    <property type="entry name" value="ZINC_FINGER_C2H2_1"/>
    <property type="match status" value="4"/>
</dbReference>
<dbReference type="InterPro" id="IPR013087">
    <property type="entry name" value="Znf_C2H2_type"/>
</dbReference>
<protein>
    <submittedName>
        <fullName evidence="10">Zinc finger and SCAN domain-containing protein 29-like isoform X1</fullName>
    </submittedName>
</protein>
<organism evidence="9 10">
    <name type="scientific">Petromyzon marinus</name>
    <name type="common">Sea lamprey</name>
    <dbReference type="NCBI Taxonomy" id="7757"/>
    <lineage>
        <taxon>Eukaryota</taxon>
        <taxon>Metazoa</taxon>
        <taxon>Chordata</taxon>
        <taxon>Craniata</taxon>
        <taxon>Vertebrata</taxon>
        <taxon>Cyclostomata</taxon>
        <taxon>Hyperoartia</taxon>
        <taxon>Petromyzontiformes</taxon>
        <taxon>Petromyzontidae</taxon>
        <taxon>Petromyzon</taxon>
    </lineage>
</organism>
<keyword evidence="4" id="KW-0862">Zinc</keyword>
<dbReference type="GO" id="GO:0005634">
    <property type="term" value="C:nucleus"/>
    <property type="evidence" value="ECO:0007669"/>
    <property type="project" value="TreeGrafter"/>
</dbReference>
<keyword evidence="9" id="KW-1185">Reference proteome</keyword>
<dbReference type="GO" id="GO:0008270">
    <property type="term" value="F:zinc ion binding"/>
    <property type="evidence" value="ECO:0007669"/>
    <property type="project" value="UniProtKB-KW"/>
</dbReference>
<evidence type="ECO:0000256" key="6">
    <source>
        <dbReference type="PROSITE-ProRule" id="PRU00042"/>
    </source>
</evidence>
<dbReference type="Gene3D" id="3.30.160.60">
    <property type="entry name" value="Classic Zinc Finger"/>
    <property type="match status" value="4"/>
</dbReference>
<evidence type="ECO:0000256" key="4">
    <source>
        <dbReference type="ARBA" id="ARBA00022833"/>
    </source>
</evidence>
<dbReference type="AlphaFoldDB" id="A0AAJ7T3F5"/>
<dbReference type="FunFam" id="3.30.160.60:FF:000688">
    <property type="entry name" value="zinc finger protein 197 isoform X1"/>
    <property type="match status" value="1"/>
</dbReference>
<evidence type="ECO:0000313" key="10">
    <source>
        <dbReference type="RefSeq" id="XP_032810552.1"/>
    </source>
</evidence>
<dbReference type="PANTHER" id="PTHR16515:SF10">
    <property type="entry name" value="HISTONE-LYSINE N-METHYLTRANSFERASE PRDM9-RELATED"/>
    <property type="match status" value="1"/>
</dbReference>
<dbReference type="Proteomes" id="UP001318040">
    <property type="component" value="Chromosome 1"/>
</dbReference>
<dbReference type="PANTHER" id="PTHR16515">
    <property type="entry name" value="PR DOMAIN ZINC FINGER PROTEIN"/>
    <property type="match status" value="1"/>
</dbReference>
<evidence type="ECO:0000256" key="5">
    <source>
        <dbReference type="ARBA" id="ARBA00023125"/>
    </source>
</evidence>
<dbReference type="FunFam" id="3.30.160.60:FF:000176">
    <property type="entry name" value="zinc finger protein 70"/>
    <property type="match status" value="1"/>
</dbReference>
<proteinExistence type="predicted"/>
<feature type="compositionally biased region" description="Low complexity" evidence="7">
    <location>
        <begin position="335"/>
        <end position="344"/>
    </location>
</feature>
<dbReference type="Pfam" id="PF00096">
    <property type="entry name" value="zf-C2H2"/>
    <property type="match status" value="4"/>
</dbReference>
<dbReference type="GO" id="GO:0010845">
    <property type="term" value="P:positive regulation of reciprocal meiotic recombination"/>
    <property type="evidence" value="ECO:0007669"/>
    <property type="project" value="TreeGrafter"/>
</dbReference>
<keyword evidence="2" id="KW-0677">Repeat</keyword>
<dbReference type="RefSeq" id="XP_032810552.1">
    <property type="nucleotide sequence ID" value="XM_032954661.1"/>
</dbReference>
<dbReference type="SUPFAM" id="SSF57667">
    <property type="entry name" value="beta-beta-alpha zinc fingers"/>
    <property type="match status" value="2"/>
</dbReference>
<dbReference type="KEGG" id="pmrn:116942581"/>
<feature type="domain" description="C2H2-type" evidence="8">
    <location>
        <begin position="482"/>
        <end position="506"/>
    </location>
</feature>
<dbReference type="PROSITE" id="PS50157">
    <property type="entry name" value="ZINC_FINGER_C2H2_2"/>
    <property type="match status" value="4"/>
</dbReference>
<dbReference type="FunFam" id="3.30.160.60:FF:002343">
    <property type="entry name" value="Zinc finger protein 33A"/>
    <property type="match status" value="1"/>
</dbReference>
<keyword evidence="5" id="KW-0238">DNA-binding</keyword>
<accession>A0AAJ7T3F5</accession>
<dbReference type="GO" id="GO:0010468">
    <property type="term" value="P:regulation of gene expression"/>
    <property type="evidence" value="ECO:0007669"/>
    <property type="project" value="TreeGrafter"/>
</dbReference>
<evidence type="ECO:0000313" key="9">
    <source>
        <dbReference type="Proteomes" id="UP001318040"/>
    </source>
</evidence>
<keyword evidence="1" id="KW-0479">Metal-binding</keyword>
<evidence type="ECO:0000256" key="2">
    <source>
        <dbReference type="ARBA" id="ARBA00022737"/>
    </source>
</evidence>
<feature type="region of interest" description="Disordered" evidence="7">
    <location>
        <begin position="312"/>
        <end position="344"/>
    </location>
</feature>
<feature type="domain" description="C2H2-type" evidence="8">
    <location>
        <begin position="398"/>
        <end position="425"/>
    </location>
</feature>
<dbReference type="GO" id="GO:0010844">
    <property type="term" value="F:recombination hotspot binding"/>
    <property type="evidence" value="ECO:0007669"/>
    <property type="project" value="TreeGrafter"/>
</dbReference>
<keyword evidence="3 6" id="KW-0863">Zinc-finger</keyword>
<reference evidence="10" key="1">
    <citation type="submission" date="2025-08" db="UniProtKB">
        <authorList>
            <consortium name="RefSeq"/>
        </authorList>
    </citation>
    <scope>IDENTIFICATION</scope>
    <source>
        <tissue evidence="10">Sperm</tissue>
    </source>
</reference>
<dbReference type="InterPro" id="IPR050331">
    <property type="entry name" value="Zinc_finger"/>
</dbReference>
<gene>
    <name evidence="10" type="primary">LOC116942581</name>
</gene>
<evidence type="ECO:0000256" key="7">
    <source>
        <dbReference type="SAM" id="MobiDB-lite"/>
    </source>
</evidence>